<protein>
    <submittedName>
        <fullName evidence="3">SH3 domain-containing protein</fullName>
    </submittedName>
</protein>
<evidence type="ECO:0000256" key="1">
    <source>
        <dbReference type="SAM" id="SignalP"/>
    </source>
</evidence>
<gene>
    <name evidence="3" type="ORF">SAMN05444420_101495</name>
</gene>
<organism evidence="3 4">
    <name type="scientific">Capnocytophaga granulosa</name>
    <dbReference type="NCBI Taxonomy" id="45242"/>
    <lineage>
        <taxon>Bacteria</taxon>
        <taxon>Pseudomonadati</taxon>
        <taxon>Bacteroidota</taxon>
        <taxon>Flavobacteriia</taxon>
        <taxon>Flavobacteriales</taxon>
        <taxon>Flavobacteriaceae</taxon>
        <taxon>Capnocytophaga</taxon>
    </lineage>
</organism>
<dbReference type="Gene3D" id="2.30.30.40">
    <property type="entry name" value="SH3 Domains"/>
    <property type="match status" value="1"/>
</dbReference>
<comment type="caution">
    <text evidence="3">The sequence shown here is derived from an EMBL/GenBank/DDBJ whole genome shotgun (WGS) entry which is preliminary data.</text>
</comment>
<name>A0A1H2RK94_9FLAO</name>
<dbReference type="AlphaFoldDB" id="A0A1H2RK94"/>
<evidence type="ECO:0000313" key="3">
    <source>
        <dbReference type="EMBL" id="SDW19590.1"/>
    </source>
</evidence>
<feature type="signal peptide" evidence="1">
    <location>
        <begin position="1"/>
        <end position="17"/>
    </location>
</feature>
<dbReference type="RefSeq" id="WP_016419757.1">
    <property type="nucleotide sequence ID" value="NZ_FNND01000001.1"/>
</dbReference>
<dbReference type="InterPro" id="IPR003646">
    <property type="entry name" value="SH3-like_bac-type"/>
</dbReference>
<dbReference type="EMBL" id="FNND01000001">
    <property type="protein sequence ID" value="SDW19590.1"/>
    <property type="molecule type" value="Genomic_DNA"/>
</dbReference>
<evidence type="ECO:0000259" key="2">
    <source>
        <dbReference type="Pfam" id="PF08239"/>
    </source>
</evidence>
<dbReference type="Pfam" id="PF08239">
    <property type="entry name" value="SH3_3"/>
    <property type="match status" value="1"/>
</dbReference>
<sequence length="266" mass="31021">MKNLLLFLFLVANISLAQQRYIGQINDPDGYTNIRKSPNSKAEIIGKLLKNEYFFYTENSSDWYEVSTQRKVQGFVHKSRIQKVNDKELIALKINFGDYAENTHDTIVKLNILKEANPFFIIGYNYPKIPYKETEGNELSVSNKDIKLEFVTKKVNKSNYKFKINKNGVTEMITEKGESVWGYFYSKDYPEKEIAYIRIIFVGKTPYLLPKTKYLFNPSISSIRVYDRGNGQYMIDFMGGDGAEGYNALFVFDEKGLVKRYLYRNF</sequence>
<dbReference type="OrthoDB" id="7054664at2"/>
<feature type="domain" description="SH3b" evidence="2">
    <location>
        <begin position="32"/>
        <end position="81"/>
    </location>
</feature>
<reference evidence="3 4" key="1">
    <citation type="submission" date="2016-10" db="EMBL/GenBank/DDBJ databases">
        <authorList>
            <person name="Varghese N."/>
            <person name="Submissions S."/>
        </authorList>
    </citation>
    <scope>NUCLEOTIDE SEQUENCE [LARGE SCALE GENOMIC DNA]</scope>
    <source>
        <strain evidence="3 4">DSM 11449</strain>
    </source>
</reference>
<keyword evidence="4" id="KW-1185">Reference proteome</keyword>
<dbReference type="Proteomes" id="UP000182771">
    <property type="component" value="Unassembled WGS sequence"/>
</dbReference>
<dbReference type="GeneID" id="85017645"/>
<proteinExistence type="predicted"/>
<evidence type="ECO:0000313" key="4">
    <source>
        <dbReference type="Proteomes" id="UP000182771"/>
    </source>
</evidence>
<feature type="chain" id="PRO_5028872750" evidence="1">
    <location>
        <begin position="18"/>
        <end position="266"/>
    </location>
</feature>
<keyword evidence="1" id="KW-0732">Signal</keyword>
<accession>A0A1H2RK94</accession>